<dbReference type="Proteomes" id="UP000054166">
    <property type="component" value="Unassembled WGS sequence"/>
</dbReference>
<protein>
    <submittedName>
        <fullName evidence="2">Uncharacterized protein</fullName>
    </submittedName>
</protein>
<dbReference type="EMBL" id="KN833230">
    <property type="protein sequence ID" value="KIM71708.1"/>
    <property type="molecule type" value="Genomic_DNA"/>
</dbReference>
<sequence>MQVKKKWTRCELIFVLLPLSYDPVKQAECSSAQVRSPAITFPNYLAPSLLFPLQHPPILTRQPQYTILSLTPKPDLLAMHAIKQNTPAFGNAFALLLVWANQRGYDEGERPCIEGTGGWFCYYHIVGCWGGGKKGKWRML</sequence>
<evidence type="ECO:0000256" key="1">
    <source>
        <dbReference type="SAM" id="SignalP"/>
    </source>
</evidence>
<keyword evidence="1" id="KW-0732">Signal</keyword>
<evidence type="ECO:0000313" key="2">
    <source>
        <dbReference type="EMBL" id="KIM71708.1"/>
    </source>
</evidence>
<accession>A0A0C3AD55</accession>
<reference evidence="2 3" key="1">
    <citation type="submission" date="2014-04" db="EMBL/GenBank/DDBJ databases">
        <authorList>
            <consortium name="DOE Joint Genome Institute"/>
            <person name="Kuo A."/>
            <person name="Tarkka M."/>
            <person name="Buscot F."/>
            <person name="Kohler A."/>
            <person name="Nagy L.G."/>
            <person name="Floudas D."/>
            <person name="Copeland A."/>
            <person name="Barry K.W."/>
            <person name="Cichocki N."/>
            <person name="Veneault-Fourrey C."/>
            <person name="LaButti K."/>
            <person name="Lindquist E.A."/>
            <person name="Lipzen A."/>
            <person name="Lundell T."/>
            <person name="Morin E."/>
            <person name="Murat C."/>
            <person name="Sun H."/>
            <person name="Tunlid A."/>
            <person name="Henrissat B."/>
            <person name="Grigoriev I.V."/>
            <person name="Hibbett D.S."/>
            <person name="Martin F."/>
            <person name="Nordberg H.P."/>
            <person name="Cantor M.N."/>
            <person name="Hua S.X."/>
        </authorList>
    </citation>
    <scope>NUCLEOTIDE SEQUENCE [LARGE SCALE GENOMIC DNA]</scope>
    <source>
        <strain evidence="2 3">F 1598</strain>
    </source>
</reference>
<dbReference type="OrthoDB" id="10251401at2759"/>
<dbReference type="Gene3D" id="1.10.1410.10">
    <property type="match status" value="1"/>
</dbReference>
<dbReference type="InParanoid" id="A0A0C3AD55"/>
<dbReference type="AlphaFoldDB" id="A0A0C3AD55"/>
<dbReference type="HOGENOM" id="CLU_1835903_0_0_1"/>
<dbReference type="STRING" id="765440.A0A0C3AD55"/>
<proteinExistence type="predicted"/>
<keyword evidence="3" id="KW-1185">Reference proteome</keyword>
<reference evidence="3" key="2">
    <citation type="submission" date="2015-01" db="EMBL/GenBank/DDBJ databases">
        <title>Evolutionary Origins and Diversification of the Mycorrhizal Mutualists.</title>
        <authorList>
            <consortium name="DOE Joint Genome Institute"/>
            <consortium name="Mycorrhizal Genomics Consortium"/>
            <person name="Kohler A."/>
            <person name="Kuo A."/>
            <person name="Nagy L.G."/>
            <person name="Floudas D."/>
            <person name="Copeland A."/>
            <person name="Barry K.W."/>
            <person name="Cichocki N."/>
            <person name="Veneault-Fourrey C."/>
            <person name="LaButti K."/>
            <person name="Lindquist E.A."/>
            <person name="Lipzen A."/>
            <person name="Lundell T."/>
            <person name="Morin E."/>
            <person name="Murat C."/>
            <person name="Riley R."/>
            <person name="Ohm R."/>
            <person name="Sun H."/>
            <person name="Tunlid A."/>
            <person name="Henrissat B."/>
            <person name="Grigoriev I.V."/>
            <person name="Hibbett D.S."/>
            <person name="Martin F."/>
        </authorList>
    </citation>
    <scope>NUCLEOTIDE SEQUENCE [LARGE SCALE GENOMIC DNA]</scope>
    <source>
        <strain evidence="3">F 1598</strain>
    </source>
</reference>
<evidence type="ECO:0000313" key="3">
    <source>
        <dbReference type="Proteomes" id="UP000054166"/>
    </source>
</evidence>
<name>A0A0C3AD55_PILCF</name>
<organism evidence="2 3">
    <name type="scientific">Piloderma croceum (strain F 1598)</name>
    <dbReference type="NCBI Taxonomy" id="765440"/>
    <lineage>
        <taxon>Eukaryota</taxon>
        <taxon>Fungi</taxon>
        <taxon>Dikarya</taxon>
        <taxon>Basidiomycota</taxon>
        <taxon>Agaricomycotina</taxon>
        <taxon>Agaricomycetes</taxon>
        <taxon>Agaricomycetidae</taxon>
        <taxon>Atheliales</taxon>
        <taxon>Atheliaceae</taxon>
        <taxon>Piloderma</taxon>
    </lineage>
</organism>
<gene>
    <name evidence="2" type="ORF">PILCRDRAFT_750254</name>
</gene>
<feature type="signal peptide" evidence="1">
    <location>
        <begin position="1"/>
        <end position="26"/>
    </location>
</feature>
<feature type="chain" id="PRO_5002161000" evidence="1">
    <location>
        <begin position="27"/>
        <end position="140"/>
    </location>
</feature>